<dbReference type="InterPro" id="IPR003115">
    <property type="entry name" value="ParB_N"/>
</dbReference>
<dbReference type="CDD" id="cd16403">
    <property type="entry name" value="ParB_N_like_MT"/>
    <property type="match status" value="1"/>
</dbReference>
<dbReference type="Gene3D" id="3.90.1530.10">
    <property type="entry name" value="Conserved hypothetical protein from pyrococcus furiosus pfu- 392566-001, ParB domain"/>
    <property type="match status" value="1"/>
</dbReference>
<dbReference type="Proteomes" id="UP000782554">
    <property type="component" value="Unassembled WGS sequence"/>
</dbReference>
<dbReference type="InterPro" id="IPR036086">
    <property type="entry name" value="ParB/Sulfiredoxin_sf"/>
</dbReference>
<dbReference type="RefSeq" id="WP_221600708.1">
    <property type="nucleotide sequence ID" value="NZ_JAIGNU010000001.1"/>
</dbReference>
<comment type="catalytic activity">
    <reaction evidence="3">
        <text>a 2'-deoxyadenosine in DNA + S-adenosyl-L-methionine = an N(6)-methyl-2'-deoxyadenosine in DNA + S-adenosyl-L-homocysteine + H(+)</text>
        <dbReference type="Rhea" id="RHEA:15197"/>
        <dbReference type="Rhea" id="RHEA-COMP:12418"/>
        <dbReference type="Rhea" id="RHEA-COMP:12419"/>
        <dbReference type="ChEBI" id="CHEBI:15378"/>
        <dbReference type="ChEBI" id="CHEBI:57856"/>
        <dbReference type="ChEBI" id="CHEBI:59789"/>
        <dbReference type="ChEBI" id="CHEBI:90615"/>
        <dbReference type="ChEBI" id="CHEBI:90616"/>
        <dbReference type="EC" id="2.1.1.72"/>
    </reaction>
</comment>
<evidence type="ECO:0000256" key="1">
    <source>
        <dbReference type="ARBA" id="ARBA00022603"/>
    </source>
</evidence>
<accession>A0ABS7JS10</accession>
<protein>
    <recommendedName>
        <fullName evidence="4">Methyltransferase</fullName>
        <ecNumber evidence="4">2.1.1.-</ecNumber>
    </recommendedName>
</protein>
<dbReference type="SUPFAM" id="SSF53335">
    <property type="entry name" value="S-adenosyl-L-methionine-dependent methyltransferases"/>
    <property type="match status" value="1"/>
</dbReference>
<dbReference type="InterPro" id="IPR029063">
    <property type="entry name" value="SAM-dependent_MTases_sf"/>
</dbReference>
<evidence type="ECO:0000313" key="6">
    <source>
        <dbReference type="EMBL" id="MBX7500438.1"/>
    </source>
</evidence>
<dbReference type="InterPro" id="IPR001091">
    <property type="entry name" value="RM_Methyltransferase"/>
</dbReference>
<dbReference type="EC" id="2.1.1.-" evidence="4"/>
<dbReference type="PANTHER" id="PTHR33375">
    <property type="entry name" value="CHROMOSOME-PARTITIONING PROTEIN PARB-RELATED"/>
    <property type="match status" value="1"/>
</dbReference>
<dbReference type="SMART" id="SM00470">
    <property type="entry name" value="ParB"/>
    <property type="match status" value="1"/>
</dbReference>
<comment type="similarity">
    <text evidence="4">Belongs to the N(4)/N(6)-methyltransferase family.</text>
</comment>
<dbReference type="InterPro" id="IPR002941">
    <property type="entry name" value="DNA_methylase_N4/N6"/>
</dbReference>
<keyword evidence="7" id="KW-1185">Reference proteome</keyword>
<gene>
    <name evidence="6" type="ORF">K3181_03125</name>
</gene>
<evidence type="ECO:0000256" key="2">
    <source>
        <dbReference type="ARBA" id="ARBA00022679"/>
    </source>
</evidence>
<dbReference type="EMBL" id="JAIGNU010000001">
    <property type="protein sequence ID" value="MBX7500438.1"/>
    <property type="molecule type" value="Genomic_DNA"/>
</dbReference>
<reference evidence="6 7" key="1">
    <citation type="submission" date="2021-08" db="EMBL/GenBank/DDBJ databases">
        <title>Comparative Genomics Analysis of the Genus Qipengyuania Reveals Extensive Genetic Diversity and Metabolic Versatility, Including the Description of Fifteen Novel Species.</title>
        <authorList>
            <person name="Liu Y."/>
        </authorList>
    </citation>
    <scope>NUCLEOTIDE SEQUENCE [LARGE SCALE GENOMIC DNA]</scope>
    <source>
        <strain evidence="6 7">YG27</strain>
    </source>
</reference>
<evidence type="ECO:0000259" key="5">
    <source>
        <dbReference type="SMART" id="SM00470"/>
    </source>
</evidence>
<keyword evidence="1" id="KW-0489">Methyltransferase</keyword>
<sequence>MATDPMTAAPTADRRLEVRYAPTASLVPDTRNARTHPRRQIEQIVASIRAFGFTNPILADPQGNLIAGHGRLRAAKEMGLEQVPVIDLDGLSEAQKKALRLADNKIALDAGWDLEILKLELADLSLPDIDLDLSLTGFSAGEIDVVLSESEDPDDEVIPAIPLQPRVQTGDIWQLGEHRIGCGDGRDVYFLRSVIGEDTAIDCAFLDPPYNVKINGHANAKGRHREFAMASGEMSEDEFRTFLADTLGACAKVSRDGAVHFVCMDWRHMDDVTASVSDIYDTLLNICVWNKSNAGMGSLYRSKHEMVFAYRVGDAPHTNCVELGKHGRNRTNVWDYPSVNSMKGSRREDLALHPTVKPVAMVADAICDVTKQGELVLDIFLGSGTSLIAAERVGRRFRGVDIDPVYVDLAMTRWREITGKQPELIHRKARMEAAE</sequence>
<dbReference type="PRINTS" id="PR00508">
    <property type="entry name" value="S21N4MTFRASE"/>
</dbReference>
<dbReference type="InterPro" id="IPR015840">
    <property type="entry name" value="DNA_MeTrfase_ParB"/>
</dbReference>
<dbReference type="PANTHER" id="PTHR33375:SF1">
    <property type="entry name" value="CHROMOSOME-PARTITIONING PROTEIN PARB-RELATED"/>
    <property type="match status" value="1"/>
</dbReference>
<dbReference type="SUPFAM" id="SSF110849">
    <property type="entry name" value="ParB/Sulfiredoxin"/>
    <property type="match status" value="1"/>
</dbReference>
<evidence type="ECO:0000256" key="4">
    <source>
        <dbReference type="RuleBase" id="RU362026"/>
    </source>
</evidence>
<comment type="caution">
    <text evidence="6">The sequence shown here is derived from an EMBL/GenBank/DDBJ whole genome shotgun (WGS) entry which is preliminary data.</text>
</comment>
<dbReference type="InterPro" id="IPR050336">
    <property type="entry name" value="Chromosome_partition/occlusion"/>
</dbReference>
<dbReference type="CDD" id="cd02440">
    <property type="entry name" value="AdoMet_MTases"/>
    <property type="match status" value="1"/>
</dbReference>
<dbReference type="Pfam" id="PF01555">
    <property type="entry name" value="N6_N4_Mtase"/>
    <property type="match status" value="1"/>
</dbReference>
<organism evidence="6 7">
    <name type="scientific">Qipengyuania mesophila</name>
    <dbReference type="NCBI Taxonomy" id="2867246"/>
    <lineage>
        <taxon>Bacteria</taxon>
        <taxon>Pseudomonadati</taxon>
        <taxon>Pseudomonadota</taxon>
        <taxon>Alphaproteobacteria</taxon>
        <taxon>Sphingomonadales</taxon>
        <taxon>Erythrobacteraceae</taxon>
        <taxon>Qipengyuania</taxon>
    </lineage>
</organism>
<evidence type="ECO:0000313" key="7">
    <source>
        <dbReference type="Proteomes" id="UP000782554"/>
    </source>
</evidence>
<evidence type="ECO:0000256" key="3">
    <source>
        <dbReference type="ARBA" id="ARBA00047942"/>
    </source>
</evidence>
<dbReference type="PIRSF" id="PIRSF036758">
    <property type="entry name" value="Aden_M_ParB"/>
    <property type="match status" value="1"/>
</dbReference>
<keyword evidence="2" id="KW-0808">Transferase</keyword>
<dbReference type="Gene3D" id="3.40.50.150">
    <property type="entry name" value="Vaccinia Virus protein VP39"/>
    <property type="match status" value="1"/>
</dbReference>
<feature type="domain" description="ParB-like N-terminal" evidence="5">
    <location>
        <begin position="19"/>
        <end position="105"/>
    </location>
</feature>
<proteinExistence type="inferred from homology"/>
<dbReference type="Pfam" id="PF02195">
    <property type="entry name" value="ParB_N"/>
    <property type="match status" value="1"/>
</dbReference>
<name>A0ABS7JS10_9SPHN</name>